<evidence type="ECO:0000259" key="5">
    <source>
        <dbReference type="PROSITE" id="PS50931"/>
    </source>
</evidence>
<dbReference type="PROSITE" id="PS50931">
    <property type="entry name" value="HTH_LYSR"/>
    <property type="match status" value="1"/>
</dbReference>
<dbReference type="FunFam" id="1.10.10.10:FF:000001">
    <property type="entry name" value="LysR family transcriptional regulator"/>
    <property type="match status" value="1"/>
</dbReference>
<feature type="domain" description="HTH lysR-type" evidence="5">
    <location>
        <begin position="1"/>
        <end position="58"/>
    </location>
</feature>
<dbReference type="InterPro" id="IPR005119">
    <property type="entry name" value="LysR_subst-bd"/>
</dbReference>
<dbReference type="RefSeq" id="WP_261616927.1">
    <property type="nucleotide sequence ID" value="NZ_JALIDZ010000007.1"/>
</dbReference>
<dbReference type="PANTHER" id="PTHR30126:SF77">
    <property type="entry name" value="TRANSCRIPTIONAL REGULATORY PROTEIN"/>
    <property type="match status" value="1"/>
</dbReference>
<comment type="similarity">
    <text evidence="1">Belongs to the LysR transcriptional regulatory family.</text>
</comment>
<evidence type="ECO:0000313" key="6">
    <source>
        <dbReference type="EMBL" id="MCT8973354.1"/>
    </source>
</evidence>
<keyword evidence="7" id="KW-1185">Reference proteome</keyword>
<accession>A0AAW5R412</accession>
<dbReference type="Gene3D" id="3.40.190.10">
    <property type="entry name" value="Periplasmic binding protein-like II"/>
    <property type="match status" value="2"/>
</dbReference>
<evidence type="ECO:0000256" key="4">
    <source>
        <dbReference type="ARBA" id="ARBA00023163"/>
    </source>
</evidence>
<dbReference type="PANTHER" id="PTHR30126">
    <property type="entry name" value="HTH-TYPE TRANSCRIPTIONAL REGULATOR"/>
    <property type="match status" value="1"/>
</dbReference>
<name>A0AAW5R412_9HYPH</name>
<dbReference type="AlphaFoldDB" id="A0AAW5R412"/>
<dbReference type="InterPro" id="IPR000847">
    <property type="entry name" value="LysR_HTH_N"/>
</dbReference>
<reference evidence="6 7" key="1">
    <citation type="submission" date="2022-04" db="EMBL/GenBank/DDBJ databases">
        <authorList>
            <person name="Ye Y.-Q."/>
            <person name="Du Z.-J."/>
        </authorList>
    </citation>
    <scope>NUCLEOTIDE SEQUENCE [LARGE SCALE GENOMIC DNA]</scope>
    <source>
        <strain evidence="6 7">A6E488</strain>
    </source>
</reference>
<dbReference type="PRINTS" id="PR00039">
    <property type="entry name" value="HTHLYSR"/>
</dbReference>
<dbReference type="EMBL" id="JALIDZ010000007">
    <property type="protein sequence ID" value="MCT8973354.1"/>
    <property type="molecule type" value="Genomic_DNA"/>
</dbReference>
<protein>
    <submittedName>
        <fullName evidence="6">LysR family transcriptional regulator</fullName>
    </submittedName>
</protein>
<dbReference type="InterPro" id="IPR036388">
    <property type="entry name" value="WH-like_DNA-bd_sf"/>
</dbReference>
<dbReference type="Gene3D" id="1.10.10.10">
    <property type="entry name" value="Winged helix-like DNA-binding domain superfamily/Winged helix DNA-binding domain"/>
    <property type="match status" value="1"/>
</dbReference>
<organism evidence="6 7">
    <name type="scientific">Microbaculum marinisediminis</name>
    <dbReference type="NCBI Taxonomy" id="2931392"/>
    <lineage>
        <taxon>Bacteria</taxon>
        <taxon>Pseudomonadati</taxon>
        <taxon>Pseudomonadota</taxon>
        <taxon>Alphaproteobacteria</taxon>
        <taxon>Hyphomicrobiales</taxon>
        <taxon>Tepidamorphaceae</taxon>
        <taxon>Microbaculum</taxon>
    </lineage>
</organism>
<dbReference type="GO" id="GO:0003700">
    <property type="term" value="F:DNA-binding transcription factor activity"/>
    <property type="evidence" value="ECO:0007669"/>
    <property type="project" value="InterPro"/>
</dbReference>
<dbReference type="SUPFAM" id="SSF53850">
    <property type="entry name" value="Periplasmic binding protein-like II"/>
    <property type="match status" value="1"/>
</dbReference>
<dbReference type="SUPFAM" id="SSF46785">
    <property type="entry name" value="Winged helix' DNA-binding domain"/>
    <property type="match status" value="1"/>
</dbReference>
<dbReference type="CDD" id="cd05466">
    <property type="entry name" value="PBP2_LTTR_substrate"/>
    <property type="match status" value="1"/>
</dbReference>
<gene>
    <name evidence="6" type="ORF">MUB46_15945</name>
</gene>
<evidence type="ECO:0000256" key="3">
    <source>
        <dbReference type="ARBA" id="ARBA00023125"/>
    </source>
</evidence>
<evidence type="ECO:0000313" key="7">
    <source>
        <dbReference type="Proteomes" id="UP001320898"/>
    </source>
</evidence>
<sequence>MNIRQIEAFLWIARLGNFAAAAERLHITQPTISLRVKELEAQLGVALFDRSGRRARLTDRGRGLIPYAEQMMALDQTIRRQIGDPTVLTGTVRVGVAELVALTWLPALVAQLNKRHPGITVALDIDLTAALWRKFEERTLDVVLLPGPIERPRSRSVYLGGAPFAWMASPALQVPERLLGPADIASWPIILLSTQSNLYAITERWFHEAGAQLSRVALCNNLHTIASLTLQGLGISTLPPALYEAEIAAGKLRTLRTDPGLPAVEYWAVYPADAAATLAAVVADFAGECTTFQPIGGRSLDRGLKPLTGTAGSSDER</sequence>
<dbReference type="Pfam" id="PF03466">
    <property type="entry name" value="LysR_substrate"/>
    <property type="match status" value="1"/>
</dbReference>
<evidence type="ECO:0000256" key="2">
    <source>
        <dbReference type="ARBA" id="ARBA00023015"/>
    </source>
</evidence>
<keyword evidence="2" id="KW-0805">Transcription regulation</keyword>
<dbReference type="GO" id="GO:0000976">
    <property type="term" value="F:transcription cis-regulatory region binding"/>
    <property type="evidence" value="ECO:0007669"/>
    <property type="project" value="TreeGrafter"/>
</dbReference>
<evidence type="ECO:0000256" key="1">
    <source>
        <dbReference type="ARBA" id="ARBA00009437"/>
    </source>
</evidence>
<dbReference type="Proteomes" id="UP001320898">
    <property type="component" value="Unassembled WGS sequence"/>
</dbReference>
<dbReference type="InterPro" id="IPR036390">
    <property type="entry name" value="WH_DNA-bd_sf"/>
</dbReference>
<keyword evidence="4" id="KW-0804">Transcription</keyword>
<proteinExistence type="inferred from homology"/>
<comment type="caution">
    <text evidence="6">The sequence shown here is derived from an EMBL/GenBank/DDBJ whole genome shotgun (WGS) entry which is preliminary data.</text>
</comment>
<keyword evidence="3" id="KW-0238">DNA-binding</keyword>
<dbReference type="Pfam" id="PF00126">
    <property type="entry name" value="HTH_1"/>
    <property type="match status" value="1"/>
</dbReference>